<evidence type="ECO:0000313" key="3">
    <source>
        <dbReference type="Proteomes" id="UP000641910"/>
    </source>
</evidence>
<dbReference type="PANTHER" id="PTHR45398">
    <property type="match status" value="1"/>
</dbReference>
<protein>
    <recommendedName>
        <fullName evidence="1">Condensation domain-containing protein</fullName>
    </recommendedName>
</protein>
<feature type="domain" description="Condensation" evidence="1">
    <location>
        <begin position="8"/>
        <end position="109"/>
    </location>
</feature>
<dbReference type="InterPro" id="IPR001242">
    <property type="entry name" value="Condensation_dom"/>
</dbReference>
<gene>
    <name evidence="2" type="ORF">I8U22_02855</name>
</gene>
<sequence length="117" mass="13343">MDTEVPALPVDWKDQSNLVRSVQRLNVELDQNETDWLIQTIHSNRVQMNELLLAALFLTISEWTGQSKVLIDLEGHGREEQLVGKFDLSRTVGWFTTVYPILLEADPGQMPLAVLKK</sequence>
<dbReference type="EMBL" id="JAECVU010000001">
    <property type="protein sequence ID" value="MBH8587759.1"/>
    <property type="molecule type" value="Genomic_DNA"/>
</dbReference>
<evidence type="ECO:0000313" key="2">
    <source>
        <dbReference type="EMBL" id="MBH8587759.1"/>
    </source>
</evidence>
<dbReference type="SUPFAM" id="SSF52777">
    <property type="entry name" value="CoA-dependent acyltransferases"/>
    <property type="match status" value="1"/>
</dbReference>
<dbReference type="Proteomes" id="UP000641910">
    <property type="component" value="Unassembled WGS sequence"/>
</dbReference>
<dbReference type="Gene3D" id="3.30.559.30">
    <property type="entry name" value="Nonribosomal peptide synthetase, condensation domain"/>
    <property type="match status" value="1"/>
</dbReference>
<dbReference type="RefSeq" id="WP_121873960.1">
    <property type="nucleotide sequence ID" value="NZ_JACEIS010000004.1"/>
</dbReference>
<organism evidence="2 3">
    <name type="scientific">Thermoactinomyces vulgaris</name>
    <dbReference type="NCBI Taxonomy" id="2026"/>
    <lineage>
        <taxon>Bacteria</taxon>
        <taxon>Bacillati</taxon>
        <taxon>Bacillota</taxon>
        <taxon>Bacilli</taxon>
        <taxon>Bacillales</taxon>
        <taxon>Thermoactinomycetaceae</taxon>
        <taxon>Thermoactinomyces</taxon>
    </lineage>
</organism>
<keyword evidence="3" id="KW-1185">Reference proteome</keyword>
<accession>A0ABS0QER9</accession>
<proteinExistence type="predicted"/>
<evidence type="ECO:0000259" key="1">
    <source>
        <dbReference type="Pfam" id="PF00668"/>
    </source>
</evidence>
<dbReference type="PANTHER" id="PTHR45398:SF1">
    <property type="entry name" value="ENZYME, PUTATIVE (JCVI)-RELATED"/>
    <property type="match status" value="1"/>
</dbReference>
<dbReference type="Pfam" id="PF00668">
    <property type="entry name" value="Condensation"/>
    <property type="match status" value="1"/>
</dbReference>
<comment type="caution">
    <text evidence="2">The sequence shown here is derived from an EMBL/GenBank/DDBJ whole genome shotgun (WGS) entry which is preliminary data.</text>
</comment>
<name>A0ABS0QER9_THEVU</name>
<reference evidence="2 3" key="1">
    <citation type="submission" date="2020-12" db="EMBL/GenBank/DDBJ databases">
        <title>WGS of Thermoactinomyces spp.</title>
        <authorList>
            <person name="Cheng K."/>
        </authorList>
    </citation>
    <scope>NUCLEOTIDE SEQUENCE [LARGE SCALE GENOMIC DNA]</scope>
    <source>
        <strain evidence="3">CICC 10650\ACCC 41061</strain>
    </source>
</reference>